<reference evidence="2" key="1">
    <citation type="submission" date="2022-07" db="EMBL/GenBank/DDBJ databases">
        <title>Phylogenomic reconstructions and comparative analyses of Kickxellomycotina fungi.</title>
        <authorList>
            <person name="Reynolds N.K."/>
            <person name="Stajich J.E."/>
            <person name="Barry K."/>
            <person name="Grigoriev I.V."/>
            <person name="Crous P."/>
            <person name="Smith M.E."/>
        </authorList>
    </citation>
    <scope>NUCLEOTIDE SEQUENCE</scope>
    <source>
        <strain evidence="2">NRRL 1566</strain>
    </source>
</reference>
<evidence type="ECO:0000256" key="1">
    <source>
        <dbReference type="SAM" id="MobiDB-lite"/>
    </source>
</evidence>
<dbReference type="Gene3D" id="1.20.870.10">
    <property type="entry name" value="Son of sevenless (SoS) protein Chain: S domain 1"/>
    <property type="match status" value="1"/>
</dbReference>
<protein>
    <submittedName>
        <fullName evidence="2">Uncharacterized protein</fullName>
    </submittedName>
</protein>
<feature type="compositionally biased region" description="Low complexity" evidence="1">
    <location>
        <begin position="87"/>
        <end position="97"/>
    </location>
</feature>
<gene>
    <name evidence="2" type="ORF">IWW36_006217</name>
</gene>
<feature type="region of interest" description="Disordered" evidence="1">
    <location>
        <begin position="33"/>
        <end position="126"/>
    </location>
</feature>
<feature type="non-terminal residue" evidence="2">
    <location>
        <position position="315"/>
    </location>
</feature>
<dbReference type="SUPFAM" id="SSF48366">
    <property type="entry name" value="Ras GEF"/>
    <property type="match status" value="1"/>
</dbReference>
<name>A0A9W8LUL7_9FUNG</name>
<dbReference type="AlphaFoldDB" id="A0A9W8LUL7"/>
<evidence type="ECO:0000313" key="3">
    <source>
        <dbReference type="Proteomes" id="UP001139887"/>
    </source>
</evidence>
<accession>A0A9W8LUL7</accession>
<feature type="non-terminal residue" evidence="2">
    <location>
        <position position="1"/>
    </location>
</feature>
<evidence type="ECO:0000313" key="2">
    <source>
        <dbReference type="EMBL" id="KAJ2841570.1"/>
    </source>
</evidence>
<sequence length="315" mass="33390">APGSILPLVCPETVPSTNILQWITPAVRTPAATAQTVGRSNGPGGRAGTFSHTSDSTATNDTADSKVSSRNALQSDSASSTSAEPIQSQQRQQQQQSPAVKHKRSRSFPANGSTGVQMDGDGSEATEDAAAECDALFAGTTVYAANGDLALRVLRVQYGMLVEKAEAAPAKRQLRFVVEVQGGTQPILLDLLVNGIAHYSAGLTNEKGTPVQVPAGSAGISLVFNRDVYQRTFLASFRHFGGALEVIDSMRRSLAQCSGQAWSEISGSLVSLVDVCENWLSQHFADFLDSTAVREAMAEFVVELQRMMQSQKADG</sequence>
<organism evidence="2 3">
    <name type="scientific">Coemansia brasiliensis</name>
    <dbReference type="NCBI Taxonomy" id="2650707"/>
    <lineage>
        <taxon>Eukaryota</taxon>
        <taxon>Fungi</taxon>
        <taxon>Fungi incertae sedis</taxon>
        <taxon>Zoopagomycota</taxon>
        <taxon>Kickxellomycotina</taxon>
        <taxon>Kickxellomycetes</taxon>
        <taxon>Kickxellales</taxon>
        <taxon>Kickxellaceae</taxon>
        <taxon>Coemansia</taxon>
    </lineage>
</organism>
<proteinExistence type="predicted"/>
<keyword evidence="3" id="KW-1185">Reference proteome</keyword>
<dbReference type="OrthoDB" id="79452at2759"/>
<dbReference type="Proteomes" id="UP001139887">
    <property type="component" value="Unassembled WGS sequence"/>
</dbReference>
<dbReference type="InterPro" id="IPR023578">
    <property type="entry name" value="Ras_GEF_dom_sf"/>
</dbReference>
<feature type="compositionally biased region" description="Low complexity" evidence="1">
    <location>
        <begin position="51"/>
        <end position="62"/>
    </location>
</feature>
<feature type="compositionally biased region" description="Polar residues" evidence="1">
    <location>
        <begin position="66"/>
        <end position="86"/>
    </location>
</feature>
<comment type="caution">
    <text evidence="2">The sequence shown here is derived from an EMBL/GenBank/DDBJ whole genome shotgun (WGS) entry which is preliminary data.</text>
</comment>
<dbReference type="EMBL" id="JANBUW010002127">
    <property type="protein sequence ID" value="KAJ2841570.1"/>
    <property type="molecule type" value="Genomic_DNA"/>
</dbReference>